<dbReference type="GO" id="GO:0072318">
    <property type="term" value="P:clathrin coat disassembly"/>
    <property type="evidence" value="ECO:0007669"/>
    <property type="project" value="TreeGrafter"/>
</dbReference>
<dbReference type="SUPFAM" id="SSF48452">
    <property type="entry name" value="TPR-like"/>
    <property type="match status" value="1"/>
</dbReference>
<dbReference type="InterPro" id="IPR011990">
    <property type="entry name" value="TPR-like_helical_dom_sf"/>
</dbReference>
<dbReference type="PROSITE" id="PS50005">
    <property type="entry name" value="TPR"/>
    <property type="match status" value="1"/>
</dbReference>
<feature type="repeat" description="TPR" evidence="1">
    <location>
        <begin position="572"/>
        <end position="605"/>
    </location>
</feature>
<dbReference type="Gene3D" id="1.10.8.10">
    <property type="entry name" value="DNA helicase RuvA subunit, C-terminal domain"/>
    <property type="match status" value="1"/>
</dbReference>
<dbReference type="AlphaFoldDB" id="A0A0C2WQH7"/>
<dbReference type="Gene3D" id="1.10.287.110">
    <property type="entry name" value="DnaJ domain"/>
    <property type="match status" value="1"/>
</dbReference>
<proteinExistence type="predicted"/>
<feature type="region of interest" description="Disordered" evidence="2">
    <location>
        <begin position="1"/>
        <end position="111"/>
    </location>
</feature>
<feature type="domain" description="UBA" evidence="3">
    <location>
        <begin position="299"/>
        <end position="341"/>
    </location>
</feature>
<dbReference type="SUPFAM" id="SSF46565">
    <property type="entry name" value="Chaperone J-domain"/>
    <property type="match status" value="1"/>
</dbReference>
<evidence type="ECO:0000256" key="1">
    <source>
        <dbReference type="PROSITE-ProRule" id="PRU00339"/>
    </source>
</evidence>
<feature type="region of interest" description="Disordered" evidence="2">
    <location>
        <begin position="342"/>
        <end position="388"/>
    </location>
</feature>
<sequence length="874" mass="93384">MSDAFSDLWSSSAPSKPAAPKTLGGSTLTPSANPTRKTQDVFSLLSSGNTTKSSFNAPLNSNTSQSRANPISQTKPTITPKSINGNDAFGDLLGGSMASTSSSSRMTIAERAADAERQRLAALQKRQQVAKSEASAWAGLDSLAGPSFTPPTQTQTALESTLSNDDWGFGAEPQSIQPAIPTRPSNDEDDWGLGDLASSASTRTASSKPQTSNASKSRTLWDLDDFISSGSATPEGDVLLHGQSHSLLGANSNDDDDILGDLGKPLDSVSRTPPTGARKSSPLHQNSTGNQPSGSRPVSPPPHVIGQLVEMGFSVQQARIALAATDTGLDVQVALETLLSNTTASDPLPPTSRHQSPGPALPRGHRDRVQKSSITSSVQQDNEEREANLQEQADKLLAQASEIGLNMFNKASIFWREGKERAKKAYEERAAAGSVVGGIKKPLSTFSGRPKWMTDNPNEDADGDEWGPKLKDAVDGTAAPPKPGVTQNVNRLDSQSDIAQPTPVQTKAAETDLLSNEPQFYISPWRRGKPKSRVDDSTRSSSQSATPRPPSPIKAVPRANVIAASEPAISLSTHHKVLGAEKFKLGQYSEAEAAYSSAITALPDSHLSLVPLYNNRALTRLKIGDYAGVIEDTSAVIRIIGSGYHPARELKVSREGEGSSVDLADGLIKALKRRAEAFEGREKWDESRKDWEAIAAKEWARPNTRSEAVRGAGRCKGMTRPSSSSSTPPVNGASKLRPAAIPPRLRSVRPSPTARPSEALTRLRSANDAADAEDQTRYELKDSVDAKILAWKAGKETNIRALLASLEAVLWPELGLQKVGMAELVSPSQVKIRYTKTIAKLHPDKLNPSNSTIEQRMLANGVFGTLNDAWNAFK</sequence>
<dbReference type="EMBL" id="KN818325">
    <property type="protein sequence ID" value="KIL58971.1"/>
    <property type="molecule type" value="Genomic_DNA"/>
</dbReference>
<evidence type="ECO:0000256" key="2">
    <source>
        <dbReference type="SAM" id="MobiDB-lite"/>
    </source>
</evidence>
<feature type="compositionally biased region" description="Polar residues" evidence="2">
    <location>
        <begin position="485"/>
        <end position="505"/>
    </location>
</feature>
<dbReference type="InterPro" id="IPR015940">
    <property type="entry name" value="UBA"/>
</dbReference>
<dbReference type="GO" id="GO:0030276">
    <property type="term" value="F:clathrin binding"/>
    <property type="evidence" value="ECO:0007669"/>
    <property type="project" value="TreeGrafter"/>
</dbReference>
<dbReference type="HOGENOM" id="CLU_005723_1_1_1"/>
<dbReference type="GO" id="GO:0072583">
    <property type="term" value="P:clathrin-dependent endocytosis"/>
    <property type="evidence" value="ECO:0007669"/>
    <property type="project" value="TreeGrafter"/>
</dbReference>
<keyword evidence="1" id="KW-0802">TPR repeat</keyword>
<protein>
    <recommendedName>
        <fullName evidence="3">UBA domain-containing protein</fullName>
    </recommendedName>
</protein>
<dbReference type="Gene3D" id="1.25.40.10">
    <property type="entry name" value="Tetratricopeptide repeat domain"/>
    <property type="match status" value="1"/>
</dbReference>
<dbReference type="GO" id="GO:0031982">
    <property type="term" value="C:vesicle"/>
    <property type="evidence" value="ECO:0007669"/>
    <property type="project" value="TreeGrafter"/>
</dbReference>
<dbReference type="FunCoup" id="A0A0C2WQH7">
    <property type="interactions" value="65"/>
</dbReference>
<feature type="region of interest" description="Disordered" evidence="2">
    <location>
        <begin position="256"/>
        <end position="304"/>
    </location>
</feature>
<dbReference type="FunFam" id="1.10.287.110:FF:000002">
    <property type="entry name" value="putative tyrosine-protein phosphatase auxilin isoform X2"/>
    <property type="match status" value="1"/>
</dbReference>
<dbReference type="InterPro" id="IPR019734">
    <property type="entry name" value="TPR_rpt"/>
</dbReference>
<feature type="compositionally biased region" description="Low complexity" evidence="2">
    <location>
        <begin position="96"/>
        <end position="107"/>
    </location>
</feature>
<keyword evidence="5" id="KW-1185">Reference proteome</keyword>
<feature type="compositionally biased region" description="Polar residues" evidence="2">
    <location>
        <begin position="371"/>
        <end position="380"/>
    </location>
</feature>
<dbReference type="InterPro" id="IPR036869">
    <property type="entry name" value="J_dom_sf"/>
</dbReference>
<dbReference type="OrthoDB" id="1717591at2759"/>
<feature type="region of interest" description="Disordered" evidence="2">
    <location>
        <begin position="141"/>
        <end position="216"/>
    </location>
</feature>
<reference evidence="4 5" key="1">
    <citation type="submission" date="2014-04" db="EMBL/GenBank/DDBJ databases">
        <title>Evolutionary Origins and Diversification of the Mycorrhizal Mutualists.</title>
        <authorList>
            <consortium name="DOE Joint Genome Institute"/>
            <consortium name="Mycorrhizal Genomics Consortium"/>
            <person name="Kohler A."/>
            <person name="Kuo A."/>
            <person name="Nagy L.G."/>
            <person name="Floudas D."/>
            <person name="Copeland A."/>
            <person name="Barry K.W."/>
            <person name="Cichocki N."/>
            <person name="Veneault-Fourrey C."/>
            <person name="LaButti K."/>
            <person name="Lindquist E.A."/>
            <person name="Lipzen A."/>
            <person name="Lundell T."/>
            <person name="Morin E."/>
            <person name="Murat C."/>
            <person name="Riley R."/>
            <person name="Ohm R."/>
            <person name="Sun H."/>
            <person name="Tunlid A."/>
            <person name="Henrissat B."/>
            <person name="Grigoriev I.V."/>
            <person name="Hibbett D.S."/>
            <person name="Martin F."/>
        </authorList>
    </citation>
    <scope>NUCLEOTIDE SEQUENCE [LARGE SCALE GENOMIC DNA]</scope>
    <source>
        <strain evidence="4 5">Koide BX008</strain>
    </source>
</reference>
<name>A0A0C2WQH7_AMAMK</name>
<feature type="compositionally biased region" description="Polar residues" evidence="2">
    <location>
        <begin position="24"/>
        <end position="85"/>
    </location>
</feature>
<dbReference type="PROSITE" id="PS50030">
    <property type="entry name" value="UBA"/>
    <property type="match status" value="1"/>
</dbReference>
<dbReference type="InParanoid" id="A0A0C2WQH7"/>
<organism evidence="4 5">
    <name type="scientific">Amanita muscaria (strain Koide BX008)</name>
    <dbReference type="NCBI Taxonomy" id="946122"/>
    <lineage>
        <taxon>Eukaryota</taxon>
        <taxon>Fungi</taxon>
        <taxon>Dikarya</taxon>
        <taxon>Basidiomycota</taxon>
        <taxon>Agaricomycotina</taxon>
        <taxon>Agaricomycetes</taxon>
        <taxon>Agaricomycetidae</taxon>
        <taxon>Agaricales</taxon>
        <taxon>Pluteineae</taxon>
        <taxon>Amanitaceae</taxon>
        <taxon>Amanita</taxon>
    </lineage>
</organism>
<evidence type="ECO:0000313" key="5">
    <source>
        <dbReference type="Proteomes" id="UP000054549"/>
    </source>
</evidence>
<feature type="compositionally biased region" description="Polar residues" evidence="2">
    <location>
        <begin position="282"/>
        <end position="296"/>
    </location>
</feature>
<dbReference type="SUPFAM" id="SSF46934">
    <property type="entry name" value="UBA-like"/>
    <property type="match status" value="1"/>
</dbReference>
<gene>
    <name evidence="4" type="ORF">M378DRAFT_131967</name>
</gene>
<dbReference type="Pfam" id="PF22562">
    <property type="entry name" value="UBA_7"/>
    <property type="match status" value="1"/>
</dbReference>
<dbReference type="PANTHER" id="PTHR23172:SF19">
    <property type="entry name" value="J DOMAIN-CONTAINING PROTEIN"/>
    <property type="match status" value="1"/>
</dbReference>
<feature type="region of interest" description="Disordered" evidence="2">
    <location>
        <begin position="702"/>
        <end position="774"/>
    </location>
</feature>
<dbReference type="Proteomes" id="UP000054549">
    <property type="component" value="Unassembled WGS sequence"/>
</dbReference>
<dbReference type="GO" id="GO:0005737">
    <property type="term" value="C:cytoplasm"/>
    <property type="evidence" value="ECO:0007669"/>
    <property type="project" value="TreeGrafter"/>
</dbReference>
<dbReference type="SMART" id="SM00028">
    <property type="entry name" value="TPR"/>
    <property type="match status" value="3"/>
</dbReference>
<dbReference type="InterPro" id="IPR009060">
    <property type="entry name" value="UBA-like_sf"/>
</dbReference>
<feature type="compositionally biased region" description="Low complexity" evidence="2">
    <location>
        <begin position="10"/>
        <end position="21"/>
    </location>
</feature>
<feature type="compositionally biased region" description="Polar residues" evidence="2">
    <location>
        <begin position="150"/>
        <end position="164"/>
    </location>
</feature>
<dbReference type="STRING" id="946122.A0A0C2WQH7"/>
<evidence type="ECO:0000313" key="4">
    <source>
        <dbReference type="EMBL" id="KIL58971.1"/>
    </source>
</evidence>
<evidence type="ECO:0000259" key="3">
    <source>
        <dbReference type="PROSITE" id="PS50030"/>
    </source>
</evidence>
<dbReference type="PANTHER" id="PTHR23172">
    <property type="entry name" value="AUXILIN/CYCLIN G-ASSOCIATED KINASE-RELATED"/>
    <property type="match status" value="1"/>
</dbReference>
<feature type="region of interest" description="Disordered" evidence="2">
    <location>
        <begin position="447"/>
        <end position="555"/>
    </location>
</feature>
<feature type="compositionally biased region" description="Low complexity" evidence="2">
    <location>
        <begin position="197"/>
        <end position="207"/>
    </location>
</feature>
<accession>A0A0C2WQH7</accession>